<organism evidence="1 2">
    <name type="scientific">Candidatus Ordinivivax streblomastigis</name>
    <dbReference type="NCBI Taxonomy" id="2540710"/>
    <lineage>
        <taxon>Bacteria</taxon>
        <taxon>Pseudomonadati</taxon>
        <taxon>Bacteroidota</taxon>
        <taxon>Bacteroidia</taxon>
        <taxon>Bacteroidales</taxon>
        <taxon>Candidatus Ordinivivax</taxon>
    </lineage>
</organism>
<comment type="caution">
    <text evidence="1">The sequence shown here is derived from an EMBL/GenBank/DDBJ whole genome shotgun (WGS) entry which is preliminary data.</text>
</comment>
<accession>A0A5M8P5F6</accession>
<evidence type="ECO:0000313" key="1">
    <source>
        <dbReference type="EMBL" id="KAA6303594.1"/>
    </source>
</evidence>
<gene>
    <name evidence="1" type="ORF">EZS26_000145</name>
</gene>
<dbReference type="EMBL" id="SNRX01000001">
    <property type="protein sequence ID" value="KAA6303594.1"/>
    <property type="molecule type" value="Genomic_DNA"/>
</dbReference>
<dbReference type="Proteomes" id="UP000324575">
    <property type="component" value="Unassembled WGS sequence"/>
</dbReference>
<evidence type="ECO:0000313" key="2">
    <source>
        <dbReference type="Proteomes" id="UP000324575"/>
    </source>
</evidence>
<protein>
    <submittedName>
        <fullName evidence="1">Uncharacterized protein</fullName>
    </submittedName>
</protein>
<sequence>MIVHFSEKAQEIIANYFDNYIETSRGNDMVKRAYHLSRIRACVSQLYAMDTYGIGNRNYVDIDDICRVEYALKNGGREVLVVDIQFKNREIDALLEFLINY</sequence>
<name>A0A5M8P5F6_9BACT</name>
<proteinExistence type="predicted"/>
<dbReference type="AlphaFoldDB" id="A0A5M8P5F6"/>
<reference evidence="1 2" key="1">
    <citation type="submission" date="2019-03" db="EMBL/GenBank/DDBJ databases">
        <title>Single cell metagenomics reveals metabolic interactions within the superorganism composed of flagellate Streblomastix strix and complex community of Bacteroidetes bacteria on its surface.</title>
        <authorList>
            <person name="Treitli S.C."/>
            <person name="Kolisko M."/>
            <person name="Husnik F."/>
            <person name="Keeling P."/>
            <person name="Hampl V."/>
        </authorList>
    </citation>
    <scope>NUCLEOTIDE SEQUENCE [LARGE SCALE GENOMIC DNA]</scope>
    <source>
        <strain evidence="1">St1</strain>
    </source>
</reference>